<reference evidence="2" key="1">
    <citation type="submission" date="2015-03" db="EMBL/GenBank/DDBJ databases">
        <title>A transcriptome of Araucaria cunninghamii, an australian fine timber species.</title>
        <authorList>
            <person name="Jing Yi C.J.Y."/>
            <person name="Yin San L.Y.S."/>
            <person name="Abdul Karim S.S."/>
            <person name="Wan Azmi N.N."/>
            <person name="Hercus R.R."/>
            <person name="Croft L.L."/>
        </authorList>
    </citation>
    <scope>NUCLEOTIDE SEQUENCE</scope>
    <source>
        <strain evidence="2">MI0301</strain>
        <tissue evidence="2">Leaf</tissue>
    </source>
</reference>
<dbReference type="AlphaFoldDB" id="A0A0D6QVT5"/>
<dbReference type="Gene3D" id="3.40.50.1820">
    <property type="entry name" value="alpha/beta hydrolase"/>
    <property type="match status" value="1"/>
</dbReference>
<dbReference type="InterPro" id="IPR050466">
    <property type="entry name" value="Carboxylest/Gibb_receptor"/>
</dbReference>
<organism evidence="2">
    <name type="scientific">Araucaria cunninghamii</name>
    <name type="common">Hoop pine</name>
    <name type="synonym">Moreton Bay pine</name>
    <dbReference type="NCBI Taxonomy" id="56994"/>
    <lineage>
        <taxon>Eukaryota</taxon>
        <taxon>Viridiplantae</taxon>
        <taxon>Streptophyta</taxon>
        <taxon>Embryophyta</taxon>
        <taxon>Tracheophyta</taxon>
        <taxon>Spermatophyta</taxon>
        <taxon>Pinopsida</taxon>
        <taxon>Pinidae</taxon>
        <taxon>Conifers II</taxon>
        <taxon>Araucariales</taxon>
        <taxon>Araucariaceae</taxon>
        <taxon>Araucaria</taxon>
    </lineage>
</organism>
<dbReference type="SUPFAM" id="SSF53474">
    <property type="entry name" value="alpha/beta-Hydrolases"/>
    <property type="match status" value="1"/>
</dbReference>
<proteinExistence type="predicted"/>
<dbReference type="InterPro" id="IPR013094">
    <property type="entry name" value="AB_hydrolase_3"/>
</dbReference>
<dbReference type="EMBL" id="GCKF01043144">
    <property type="protein sequence ID" value="JAG94556.1"/>
    <property type="molecule type" value="Transcribed_RNA"/>
</dbReference>
<accession>A0A0D6QVT5</accession>
<dbReference type="Pfam" id="PF07859">
    <property type="entry name" value="Abhydrolase_3"/>
    <property type="match status" value="1"/>
</dbReference>
<evidence type="ECO:0000259" key="1">
    <source>
        <dbReference type="Pfam" id="PF07859"/>
    </source>
</evidence>
<dbReference type="PANTHER" id="PTHR23024:SF635">
    <property type="entry name" value="OS07G0162700 PROTEIN"/>
    <property type="match status" value="1"/>
</dbReference>
<protein>
    <recommendedName>
        <fullName evidence="1">Alpha/beta hydrolase fold-3 domain-containing protein</fullName>
    </recommendedName>
</protein>
<sequence length="330" mass="37168">MSDPKAEPCLVEDLDGFIKLYSDGSVVRSGEPFSLFPPLNENYEQVSFRDIVFDAENGLWARLYLPPQAQSERVPVVVYFHGGGFCHFSPRSPTIHRLGLVWASKLGAIIVSVGYRLAPEHRLPTAYEDSIAALHWLRSQSRGKGETEVDPWLDSHADFSRVFLAGESAGGNIAHHVGTVAVAKEFESERESFRVRGMILLYPHFGGEERTASETSGGQLKFNLEQSDALWRLALPPGSDRDHPFCNPLSPRSHDVGSLVFFPMLFVVPGRDILRDRVLQYCEVLKKCDKEDKIEVLVFEEEDHAFNVFEIESPNSLKVLRHISDFLNKK</sequence>
<dbReference type="InterPro" id="IPR029058">
    <property type="entry name" value="AB_hydrolase_fold"/>
</dbReference>
<dbReference type="PANTHER" id="PTHR23024">
    <property type="entry name" value="ARYLACETAMIDE DEACETYLASE"/>
    <property type="match status" value="1"/>
</dbReference>
<dbReference type="GO" id="GO:0016787">
    <property type="term" value="F:hydrolase activity"/>
    <property type="evidence" value="ECO:0007669"/>
    <property type="project" value="InterPro"/>
</dbReference>
<feature type="domain" description="Alpha/beta hydrolase fold-3" evidence="1">
    <location>
        <begin position="77"/>
        <end position="306"/>
    </location>
</feature>
<evidence type="ECO:0000313" key="2">
    <source>
        <dbReference type="EMBL" id="JAG94556.1"/>
    </source>
</evidence>
<name>A0A0D6QVT5_ARACU</name>